<organism evidence="6 7">
    <name type="scientific">Methanocella arvoryzae (strain DSM 22066 / NBRC 105507 / MRE50)</name>
    <dbReference type="NCBI Taxonomy" id="351160"/>
    <lineage>
        <taxon>Archaea</taxon>
        <taxon>Methanobacteriati</taxon>
        <taxon>Methanobacteriota</taxon>
        <taxon>Stenosarchaea group</taxon>
        <taxon>Methanomicrobia</taxon>
        <taxon>Methanocellales</taxon>
        <taxon>Methanocellaceae</taxon>
        <taxon>Methanocella</taxon>
    </lineage>
</organism>
<dbReference type="SMART" id="SM00382">
    <property type="entry name" value="AAA"/>
    <property type="match status" value="1"/>
</dbReference>
<sequence length="301" mass="33529">MIEAHGVVKSYGKLRALNGFELSVKKNTVHALVGPNGSGKSTVIKLLAGEIKPDSGIVAINDIPVTNVREIQRQVSQIPDICNIPDNQTPRKMLWKHGKASRIHKEEIAYRVDVLSEMLGLTDDLDTRIGELSRGMKRRITLGMGLITDASVILMDGSLAELDPLFCMQFINDLREAGDKTILITANNMDLLDKVCDGVTIIKDGATLMNESMTSVREKIGRPAITLRTSQMNLPRLVQAINKQLFINRTYVGSDYVTVEVDDIIHIPMVIRQASAMTEIFEARQSMTSLEDLYRSFFEQQ</sequence>
<dbReference type="RefSeq" id="WP_012034673.1">
    <property type="nucleotide sequence ID" value="NC_009464.1"/>
</dbReference>
<dbReference type="GO" id="GO:0005524">
    <property type="term" value="F:ATP binding"/>
    <property type="evidence" value="ECO:0007669"/>
    <property type="project" value="UniProtKB-KW"/>
</dbReference>
<dbReference type="InterPro" id="IPR027417">
    <property type="entry name" value="P-loop_NTPase"/>
</dbReference>
<evidence type="ECO:0000313" key="7">
    <source>
        <dbReference type="Proteomes" id="UP000000663"/>
    </source>
</evidence>
<dbReference type="EMBL" id="AM114193">
    <property type="protein sequence ID" value="CAJ37921.1"/>
    <property type="molecule type" value="Genomic_DNA"/>
</dbReference>
<dbReference type="SUPFAM" id="SSF52540">
    <property type="entry name" value="P-loop containing nucleoside triphosphate hydrolases"/>
    <property type="match status" value="1"/>
</dbReference>
<name>Q0W122_METAR</name>
<accession>Q0W122</accession>
<dbReference type="AlphaFoldDB" id="Q0W122"/>
<dbReference type="InterPro" id="IPR050763">
    <property type="entry name" value="ABC_transporter_ATP-binding"/>
</dbReference>
<keyword evidence="7" id="KW-1185">Reference proteome</keyword>
<dbReference type="PANTHER" id="PTHR42711">
    <property type="entry name" value="ABC TRANSPORTER ATP-BINDING PROTEIN"/>
    <property type="match status" value="1"/>
</dbReference>
<dbReference type="GO" id="GO:0016887">
    <property type="term" value="F:ATP hydrolysis activity"/>
    <property type="evidence" value="ECO:0007669"/>
    <property type="project" value="InterPro"/>
</dbReference>
<reference evidence="6 7" key="1">
    <citation type="journal article" date="2006" name="Science">
        <title>Genome of rice cluster I archaea -- the key methane producers in the rice rhizosphere.</title>
        <authorList>
            <person name="Erkel C."/>
            <person name="Kube M."/>
            <person name="Reinhardt R."/>
            <person name="Liesack W."/>
        </authorList>
    </citation>
    <scope>NUCLEOTIDE SEQUENCE [LARGE SCALE GENOMIC DNA]</scope>
    <source>
        <strain evidence="7">DSM 22066 / NBRC 105507 / MRE50</strain>
    </source>
</reference>
<comment type="similarity">
    <text evidence="1">Belongs to the ABC transporter superfamily.</text>
</comment>
<evidence type="ECO:0000313" key="6">
    <source>
        <dbReference type="EMBL" id="CAJ37921.1"/>
    </source>
</evidence>
<evidence type="ECO:0000256" key="2">
    <source>
        <dbReference type="ARBA" id="ARBA00022448"/>
    </source>
</evidence>
<protein>
    <submittedName>
        <fullName evidence="6">ABC-type transport system, ATPase component</fullName>
    </submittedName>
</protein>
<evidence type="ECO:0000256" key="4">
    <source>
        <dbReference type="ARBA" id="ARBA00022840"/>
    </source>
</evidence>
<evidence type="ECO:0000256" key="1">
    <source>
        <dbReference type="ARBA" id="ARBA00005417"/>
    </source>
</evidence>
<dbReference type="InterPro" id="IPR003439">
    <property type="entry name" value="ABC_transporter-like_ATP-bd"/>
</dbReference>
<dbReference type="PANTHER" id="PTHR42711:SF5">
    <property type="entry name" value="ABC TRANSPORTER ATP-BINDING PROTEIN NATA"/>
    <property type="match status" value="1"/>
</dbReference>
<evidence type="ECO:0000259" key="5">
    <source>
        <dbReference type="PROSITE" id="PS50893"/>
    </source>
</evidence>
<proteinExistence type="inferred from homology"/>
<dbReference type="Gene3D" id="3.40.50.300">
    <property type="entry name" value="P-loop containing nucleotide triphosphate hydrolases"/>
    <property type="match status" value="1"/>
</dbReference>
<evidence type="ECO:0000256" key="3">
    <source>
        <dbReference type="ARBA" id="ARBA00022741"/>
    </source>
</evidence>
<keyword evidence="3" id="KW-0547">Nucleotide-binding</keyword>
<keyword evidence="2" id="KW-0813">Transport</keyword>
<gene>
    <name evidence="6" type="ORF">RRC164</name>
</gene>
<keyword evidence="4" id="KW-0067">ATP-binding</keyword>
<dbReference type="KEGG" id="rci:RRC164"/>
<dbReference type="InterPro" id="IPR003593">
    <property type="entry name" value="AAA+_ATPase"/>
</dbReference>
<dbReference type="CDD" id="cd03230">
    <property type="entry name" value="ABC_DR_subfamily_A"/>
    <property type="match status" value="1"/>
</dbReference>
<dbReference type="Pfam" id="PF00005">
    <property type="entry name" value="ABC_tran"/>
    <property type="match status" value="1"/>
</dbReference>
<dbReference type="STRING" id="351160.RRC164"/>
<dbReference type="GeneID" id="5142871"/>
<dbReference type="Proteomes" id="UP000000663">
    <property type="component" value="Chromosome"/>
</dbReference>
<feature type="domain" description="ABC transporter" evidence="5">
    <location>
        <begin position="2"/>
        <end position="229"/>
    </location>
</feature>
<dbReference type="OrthoDB" id="44250at2157"/>
<dbReference type="eggNOG" id="arCOG00194">
    <property type="taxonomic scope" value="Archaea"/>
</dbReference>
<dbReference type="PROSITE" id="PS50893">
    <property type="entry name" value="ABC_TRANSPORTER_2"/>
    <property type="match status" value="1"/>
</dbReference>